<feature type="region of interest" description="Disordered" evidence="1">
    <location>
        <begin position="425"/>
        <end position="473"/>
    </location>
</feature>
<feature type="transmembrane region" description="Helical" evidence="2">
    <location>
        <begin position="378"/>
        <end position="402"/>
    </location>
</feature>
<organism evidence="3 4">
    <name type="scientific">Chloropicon roscoffensis</name>
    <dbReference type="NCBI Taxonomy" id="1461544"/>
    <lineage>
        <taxon>Eukaryota</taxon>
        <taxon>Viridiplantae</taxon>
        <taxon>Chlorophyta</taxon>
        <taxon>Chloropicophyceae</taxon>
        <taxon>Chloropicales</taxon>
        <taxon>Chloropicaceae</taxon>
        <taxon>Chloropicon</taxon>
    </lineage>
</organism>
<evidence type="ECO:0000313" key="3">
    <source>
        <dbReference type="EMBL" id="WZN62336.1"/>
    </source>
</evidence>
<proteinExistence type="predicted"/>
<reference evidence="3 4" key="1">
    <citation type="submission" date="2024-03" db="EMBL/GenBank/DDBJ databases">
        <title>Complete genome sequence of the green alga Chloropicon roscoffensis RCC1871.</title>
        <authorList>
            <person name="Lemieux C."/>
            <person name="Pombert J.-F."/>
            <person name="Otis C."/>
            <person name="Turmel M."/>
        </authorList>
    </citation>
    <scope>NUCLEOTIDE SEQUENCE [LARGE SCALE GENOMIC DNA]</scope>
    <source>
        <strain evidence="3 4">RCC1871</strain>
    </source>
</reference>
<keyword evidence="2" id="KW-0812">Transmembrane</keyword>
<keyword evidence="4" id="KW-1185">Reference proteome</keyword>
<protein>
    <submittedName>
        <fullName evidence="3">Uncharacterized protein</fullName>
    </submittedName>
</protein>
<evidence type="ECO:0000256" key="1">
    <source>
        <dbReference type="SAM" id="MobiDB-lite"/>
    </source>
</evidence>
<dbReference type="Proteomes" id="UP001472866">
    <property type="component" value="Chromosome 05"/>
</dbReference>
<keyword evidence="2" id="KW-0472">Membrane</keyword>
<evidence type="ECO:0000256" key="2">
    <source>
        <dbReference type="SAM" id="Phobius"/>
    </source>
</evidence>
<dbReference type="AlphaFoldDB" id="A0AAX4P8H1"/>
<evidence type="ECO:0000313" key="4">
    <source>
        <dbReference type="Proteomes" id="UP001472866"/>
    </source>
</evidence>
<sequence length="473" mass="52151">MAVKSGALDTAMSLFGEPYAQTLFPFVNQTYDRQVPVPHQGEHKEWIHVKEFLETSCKNEDTSNFERLWEVGVCYPDHESTESEAVARDDDGNLFYLRWGASLACNGTNVTDVVPFGADLGIGCSPLSEFMDEFEHVAPDSFEAGSYDILGLHFFSHGCDLGNTSLKYEFYPQNTCLKHDDGWSMIATTNSSGVYTTNFSDEQCHTPMTQEEYDGPQDFPWKECRNMPVGTSIMAVQTSTAASDLVEFTLRFESVDYNKLQQEGQLEAIAEDLKTSWSKVAGVRRDQVVVTLSQGSLITAVEIKYDGSQGKQQADQAKAAVEDFTMVTEVIKDSDRFSDALGVDKDNISVDEVKGLAEIKGPIKVEEDGGEDKPASMILIYVALGGGILVFSGIVIYVSYAVKKRRLNSRKNQWYHDLGNFGTPGRDSTIGASPGPYGASGQYPAQYPTVNHYGDPVPQGKRVSQLNPLSDQL</sequence>
<keyword evidence="2" id="KW-1133">Transmembrane helix</keyword>
<dbReference type="EMBL" id="CP151505">
    <property type="protein sequence ID" value="WZN62336.1"/>
    <property type="molecule type" value="Genomic_DNA"/>
</dbReference>
<gene>
    <name evidence="3" type="ORF">HKI87_05g38720</name>
</gene>
<name>A0AAX4P8H1_9CHLO</name>
<accession>A0AAX4P8H1</accession>
<feature type="compositionally biased region" description="Polar residues" evidence="1">
    <location>
        <begin position="462"/>
        <end position="473"/>
    </location>
</feature>